<dbReference type="OrthoDB" id="9987145at2759"/>
<organism evidence="1 2">
    <name type="scientific">Hondaea fermentalgiana</name>
    <dbReference type="NCBI Taxonomy" id="2315210"/>
    <lineage>
        <taxon>Eukaryota</taxon>
        <taxon>Sar</taxon>
        <taxon>Stramenopiles</taxon>
        <taxon>Bigyra</taxon>
        <taxon>Labyrinthulomycetes</taxon>
        <taxon>Thraustochytrida</taxon>
        <taxon>Thraustochytriidae</taxon>
        <taxon>Hondaea</taxon>
    </lineage>
</organism>
<evidence type="ECO:0000313" key="2">
    <source>
        <dbReference type="Proteomes" id="UP000241890"/>
    </source>
</evidence>
<accession>A0A2R5GL81</accession>
<protein>
    <submittedName>
        <fullName evidence="1">Protein ABHD18</fullName>
    </submittedName>
</protein>
<dbReference type="SUPFAM" id="SSF53474">
    <property type="entry name" value="alpha/beta-Hydrolases"/>
    <property type="match status" value="2"/>
</dbReference>
<proteinExistence type="predicted"/>
<dbReference type="Proteomes" id="UP000241890">
    <property type="component" value="Unassembled WGS sequence"/>
</dbReference>
<name>A0A2R5GL81_9STRA</name>
<dbReference type="InterPro" id="IPR029058">
    <property type="entry name" value="AB_hydrolase_fold"/>
</dbReference>
<dbReference type="InParanoid" id="A0A2R5GL81"/>
<reference evidence="1 2" key="1">
    <citation type="submission" date="2017-12" db="EMBL/GenBank/DDBJ databases">
        <title>Sequencing, de novo assembly and annotation of complete genome of a new Thraustochytrid species, strain FCC1311.</title>
        <authorList>
            <person name="Sedici K."/>
            <person name="Godart F."/>
            <person name="Aiese Cigliano R."/>
            <person name="Sanseverino W."/>
            <person name="Barakat M."/>
            <person name="Ortet P."/>
            <person name="Marechal E."/>
            <person name="Cagnac O."/>
            <person name="Amato A."/>
        </authorList>
    </citation>
    <scope>NUCLEOTIDE SEQUENCE [LARGE SCALE GENOMIC DNA]</scope>
</reference>
<dbReference type="AlphaFoldDB" id="A0A2R5GL81"/>
<dbReference type="EMBL" id="BEYU01000102">
    <property type="protein sequence ID" value="GBG31630.1"/>
    <property type="molecule type" value="Genomic_DNA"/>
</dbReference>
<dbReference type="InterPro" id="IPR019149">
    <property type="entry name" value="ABHD18"/>
</dbReference>
<keyword evidence="2" id="KW-1185">Reference proteome</keyword>
<gene>
    <name evidence="1" type="ORF">FCC1311_078552</name>
</gene>
<dbReference type="PANTHER" id="PTHR13617">
    <property type="entry name" value="PROTEIN ABHD18"/>
    <property type="match status" value="1"/>
</dbReference>
<dbReference type="Gene3D" id="3.40.50.1820">
    <property type="entry name" value="alpha/beta hydrolase"/>
    <property type="match status" value="3"/>
</dbReference>
<comment type="caution">
    <text evidence="1">The sequence shown here is derived from an EMBL/GenBank/DDBJ whole genome shotgun (WGS) entry which is preliminary data.</text>
</comment>
<dbReference type="PANTHER" id="PTHR13617:SF14">
    <property type="entry name" value="PROTEIN ABHD18"/>
    <property type="match status" value="1"/>
</dbReference>
<sequence>MTSFLSSVVGAFDILYIRSHKHKFFEQGWGDADYEKDQTLLRIIEEDGTTNFPDIDHLEFADGTAPGDEVRICSFDSPCADWLPEETRKAYAMIVSPPEGVEIRGVLIQAAGTGEEGFSLRRKQVAEPLATEGFVSIILQNTFYGRRRANDQTAFYIATVGRFLLQLPTTLIEFAKLAKYAKLTYPGVPIGLTGTSFGGSVAMSAFPSVVDEFRALDKGTGTQTPIALCTFLPPARSESLFESVFKRIMDFQALVVDKDGYRTVEEATARLGEIFVPRELSRFFVLLGHHKPSQTAFTNVRALHDHYVRPSECQVGYETVLPFVASGRLVDVSGGHCSNILQTSKILPKAILETFEMLESLPSPVESESGSDAAEKCKEVSSPEHTRPYVSRIIGAFDLLYVYSQKHKFFAEGWGDEEYEKDQALLRIIEEDGTTTLPDIDQLVFIDETAPEDEICVCYFDSPCADWLPDECKKAYAMIVSPPKGDEIRGILIQVAGTGDEGFSLRRKEIAEPLAADGFVSIILECAFYGQRRPQDQTSFFIGTVGSYLLQLPTTIIEVSKLAKYAKVTYAGVPIGLVGTSFGGSVAIAAYPSIVDEFRVLDEGSGTETPIALCTFLPPARCEALFESAFSHLFDYQALILNKDGYRTLEDATARLREVLAPRTAALGRLAGGFDSVYVSGRRVKFFADGWGGDAMDADRELISMIQDKGTTGFADIPHISYGNPAPDGSRIGTFPSPCAAWLPKESKTAHVMCVTPPSRVPLRGVVVHLAATGDEGFAMRRDQVAKPLAKEGFASLILETPFYGHRRPVNQRAYFISSVGSFLLQMPTTLVEAAKLVKHAAQLYPGVPIGLSGTSFGGAVAAAAYPSAVIELESIDDIDVVPPLALCTFAAPSRSMALMTGVFHRICHFRTLTKDEEGFRTKREAKARLTEVLEPRELDPFFDILRCRKSPPPRAAFTCVRALHDMYVRPQESMMLFDIMQPFVISSRKIDISGGHVSSILQTSRIFPRVILETFDAVDRFEMDRNVHQEVPRPVKGSSLRRVMHVGSDASDSDLNNPHLSASAANLTAA</sequence>
<dbReference type="Pfam" id="PF09752">
    <property type="entry name" value="ABHD18"/>
    <property type="match status" value="3"/>
</dbReference>
<evidence type="ECO:0000313" key="1">
    <source>
        <dbReference type="EMBL" id="GBG31630.1"/>
    </source>
</evidence>